<evidence type="ECO:0000313" key="9">
    <source>
        <dbReference type="EMBL" id="MBP2018749.1"/>
    </source>
</evidence>
<evidence type="ECO:0000256" key="4">
    <source>
        <dbReference type="ARBA" id="ARBA00022692"/>
    </source>
</evidence>
<dbReference type="PANTHER" id="PTHR30193">
    <property type="entry name" value="ABC TRANSPORTER PERMEASE PROTEIN"/>
    <property type="match status" value="1"/>
</dbReference>
<feature type="transmembrane region" description="Helical" evidence="7">
    <location>
        <begin position="51"/>
        <end position="77"/>
    </location>
</feature>
<evidence type="ECO:0000259" key="8">
    <source>
        <dbReference type="PROSITE" id="PS50928"/>
    </source>
</evidence>
<protein>
    <submittedName>
        <fullName evidence="9">Alpha-glucoside transport system permease protein</fullName>
    </submittedName>
</protein>
<evidence type="ECO:0000256" key="2">
    <source>
        <dbReference type="ARBA" id="ARBA00022448"/>
    </source>
</evidence>
<sequence>MRRAPEPHSRSSLLARLDTPLWRGVLIAAALAVSGAFLLETFYFLRDATLPQWLLALLAIAWGVGGVMLLFTLASYLVEQFPATWKRRLIPILFVGPAVAVVVGYLALPTLRTLIASFYDANGQQFVGLANYVYAFSSREMLISFRNNFFFWLTFGTSFSLILGLIVAVMADRTHPVFEKIVKAIIFMPMAISMVGASVIWKFVYEFRPAGAPQIGLLNALVTAMGGDPTPWLLRQPWNNLFLVFIFVWLQTGFAMVVFSAAIKNVPADILEAGRIDGANEVQVFFHITLPTIKGTVLTVGTTIVLGTLKIFDVVQSMTGGNYGTQVIANVQYTQMFRQFNFGRASAVAIVLLLVVLPIMLYNLRDFSKRTEAF</sequence>
<feature type="transmembrane region" description="Helical" evidence="7">
    <location>
        <begin position="149"/>
        <end position="169"/>
    </location>
</feature>
<keyword evidence="3" id="KW-1003">Cell membrane</keyword>
<gene>
    <name evidence="9" type="ORF">J2Z79_002164</name>
</gene>
<evidence type="ECO:0000256" key="1">
    <source>
        <dbReference type="ARBA" id="ARBA00004651"/>
    </source>
</evidence>
<keyword evidence="5 7" id="KW-1133">Transmembrane helix</keyword>
<dbReference type="SUPFAM" id="SSF161098">
    <property type="entry name" value="MetI-like"/>
    <property type="match status" value="1"/>
</dbReference>
<feature type="transmembrane region" description="Helical" evidence="7">
    <location>
        <begin position="241"/>
        <end position="263"/>
    </location>
</feature>
<proteinExistence type="inferred from homology"/>
<comment type="caution">
    <text evidence="9">The sequence shown here is derived from an EMBL/GenBank/DDBJ whole genome shotgun (WGS) entry which is preliminary data.</text>
</comment>
<evidence type="ECO:0000256" key="5">
    <source>
        <dbReference type="ARBA" id="ARBA00022989"/>
    </source>
</evidence>
<dbReference type="InterPro" id="IPR035906">
    <property type="entry name" value="MetI-like_sf"/>
</dbReference>
<dbReference type="RefSeq" id="WP_209466877.1">
    <property type="nucleotide sequence ID" value="NZ_JAGGLG010000017.1"/>
</dbReference>
<reference evidence="9 10" key="1">
    <citation type="submission" date="2021-03" db="EMBL/GenBank/DDBJ databases">
        <title>Genomic Encyclopedia of Type Strains, Phase IV (KMG-IV): sequencing the most valuable type-strain genomes for metagenomic binning, comparative biology and taxonomic classification.</title>
        <authorList>
            <person name="Goeker M."/>
        </authorList>
    </citation>
    <scope>NUCLEOTIDE SEQUENCE [LARGE SCALE GENOMIC DNA]</scope>
    <source>
        <strain evidence="9 10">DSM 27138</strain>
    </source>
</reference>
<evidence type="ECO:0000256" key="3">
    <source>
        <dbReference type="ARBA" id="ARBA00022475"/>
    </source>
</evidence>
<feature type="transmembrane region" description="Helical" evidence="7">
    <location>
        <begin position="284"/>
        <end position="309"/>
    </location>
</feature>
<organism evidence="9 10">
    <name type="scientific">Symbiobacterium terraclitae</name>
    <dbReference type="NCBI Taxonomy" id="557451"/>
    <lineage>
        <taxon>Bacteria</taxon>
        <taxon>Bacillati</taxon>
        <taxon>Bacillota</taxon>
        <taxon>Clostridia</taxon>
        <taxon>Eubacteriales</taxon>
        <taxon>Symbiobacteriaceae</taxon>
        <taxon>Symbiobacterium</taxon>
    </lineage>
</organism>
<evidence type="ECO:0000256" key="7">
    <source>
        <dbReference type="RuleBase" id="RU363032"/>
    </source>
</evidence>
<dbReference type="EMBL" id="JAGGLG010000017">
    <property type="protein sequence ID" value="MBP2018749.1"/>
    <property type="molecule type" value="Genomic_DNA"/>
</dbReference>
<comment type="subcellular location">
    <subcellularLocation>
        <location evidence="1 7">Cell membrane</location>
        <topology evidence="1 7">Multi-pass membrane protein</topology>
    </subcellularLocation>
</comment>
<evidence type="ECO:0000256" key="6">
    <source>
        <dbReference type="ARBA" id="ARBA00023136"/>
    </source>
</evidence>
<dbReference type="PROSITE" id="PS50928">
    <property type="entry name" value="ABC_TM1"/>
    <property type="match status" value="1"/>
</dbReference>
<dbReference type="Pfam" id="PF00528">
    <property type="entry name" value="BPD_transp_1"/>
    <property type="match status" value="1"/>
</dbReference>
<keyword evidence="4 7" id="KW-0812">Transmembrane</keyword>
<feature type="transmembrane region" description="Helical" evidence="7">
    <location>
        <begin position="345"/>
        <end position="364"/>
    </location>
</feature>
<dbReference type="CDD" id="cd06261">
    <property type="entry name" value="TM_PBP2"/>
    <property type="match status" value="1"/>
</dbReference>
<name>A0ABS4JT77_9FIRM</name>
<accession>A0ABS4JT77</accession>
<feature type="domain" description="ABC transmembrane type-1" evidence="8">
    <location>
        <begin position="146"/>
        <end position="363"/>
    </location>
</feature>
<feature type="transmembrane region" description="Helical" evidence="7">
    <location>
        <begin position="89"/>
        <end position="108"/>
    </location>
</feature>
<feature type="transmembrane region" description="Helical" evidence="7">
    <location>
        <begin position="181"/>
        <end position="201"/>
    </location>
</feature>
<keyword evidence="6 7" id="KW-0472">Membrane</keyword>
<dbReference type="PANTHER" id="PTHR30193:SF18">
    <property type="entry name" value="OSMOPROTECTIVE COMPOUNDS UPTAKE PERMEASE PROTEIN GGTC"/>
    <property type="match status" value="1"/>
</dbReference>
<dbReference type="Gene3D" id="1.10.3720.10">
    <property type="entry name" value="MetI-like"/>
    <property type="match status" value="1"/>
</dbReference>
<keyword evidence="10" id="KW-1185">Reference proteome</keyword>
<evidence type="ECO:0000313" key="10">
    <source>
        <dbReference type="Proteomes" id="UP001519289"/>
    </source>
</evidence>
<dbReference type="InterPro" id="IPR000515">
    <property type="entry name" value="MetI-like"/>
</dbReference>
<dbReference type="InterPro" id="IPR051393">
    <property type="entry name" value="ABC_transporter_permease"/>
</dbReference>
<dbReference type="Proteomes" id="UP001519289">
    <property type="component" value="Unassembled WGS sequence"/>
</dbReference>
<comment type="similarity">
    <text evidence="7">Belongs to the binding-protein-dependent transport system permease family.</text>
</comment>
<feature type="transmembrane region" description="Helical" evidence="7">
    <location>
        <begin position="21"/>
        <end position="45"/>
    </location>
</feature>
<keyword evidence="2 7" id="KW-0813">Transport</keyword>